<proteinExistence type="predicted"/>
<dbReference type="SUPFAM" id="SSF52402">
    <property type="entry name" value="Adenine nucleotide alpha hydrolases-like"/>
    <property type="match status" value="1"/>
</dbReference>
<dbReference type="InterPro" id="IPR006015">
    <property type="entry name" value="Universal_stress_UspA"/>
</dbReference>
<accession>A0A6J7F442</accession>
<gene>
    <name evidence="2" type="ORF">UFOPK3376_02533</name>
</gene>
<dbReference type="EMBL" id="CAFBLP010000084">
    <property type="protein sequence ID" value="CAB4887830.1"/>
    <property type="molecule type" value="Genomic_DNA"/>
</dbReference>
<dbReference type="PANTHER" id="PTHR46553:SF3">
    <property type="entry name" value="ADENINE NUCLEOTIDE ALPHA HYDROLASES-LIKE SUPERFAMILY PROTEIN"/>
    <property type="match status" value="1"/>
</dbReference>
<feature type="domain" description="UspA" evidence="1">
    <location>
        <begin position="22"/>
        <end position="99"/>
    </location>
</feature>
<dbReference type="CDD" id="cd23659">
    <property type="entry name" value="USP_At3g01520-like"/>
    <property type="match status" value="1"/>
</dbReference>
<dbReference type="PRINTS" id="PR01438">
    <property type="entry name" value="UNVRSLSTRESS"/>
</dbReference>
<reference evidence="2" key="1">
    <citation type="submission" date="2020-05" db="EMBL/GenBank/DDBJ databases">
        <authorList>
            <person name="Chiriac C."/>
            <person name="Salcher M."/>
            <person name="Ghai R."/>
            <person name="Kavagutti S V."/>
        </authorList>
    </citation>
    <scope>NUCLEOTIDE SEQUENCE</scope>
</reference>
<evidence type="ECO:0000313" key="2">
    <source>
        <dbReference type="EMBL" id="CAB4887830.1"/>
    </source>
</evidence>
<dbReference type="Gene3D" id="3.40.50.620">
    <property type="entry name" value="HUPs"/>
    <property type="match status" value="1"/>
</dbReference>
<organism evidence="2">
    <name type="scientific">freshwater metagenome</name>
    <dbReference type="NCBI Taxonomy" id="449393"/>
    <lineage>
        <taxon>unclassified sequences</taxon>
        <taxon>metagenomes</taxon>
        <taxon>ecological metagenomes</taxon>
    </lineage>
</organism>
<dbReference type="PANTHER" id="PTHR46553">
    <property type="entry name" value="ADENINE NUCLEOTIDE ALPHA HYDROLASES-LIKE SUPERFAMILY PROTEIN"/>
    <property type="match status" value="1"/>
</dbReference>
<protein>
    <submittedName>
        <fullName evidence="2">Unannotated protein</fullName>
    </submittedName>
</protein>
<dbReference type="Pfam" id="PF00582">
    <property type="entry name" value="Usp"/>
    <property type="match status" value="1"/>
</dbReference>
<name>A0A6J7F442_9ZZZZ</name>
<dbReference type="InterPro" id="IPR006016">
    <property type="entry name" value="UspA"/>
</dbReference>
<sequence length="102" mass="10702">MLIASEVVWVTPPNSGELIAAAVARAERLISELKINLTEVPYDIVSPEGRAGAELVRLAAEADLLVLGSRGAGSAREMLLGSVSNYCAHHSTCPVVIIRPPA</sequence>
<dbReference type="AlphaFoldDB" id="A0A6J7F442"/>
<evidence type="ECO:0000259" key="1">
    <source>
        <dbReference type="Pfam" id="PF00582"/>
    </source>
</evidence>
<dbReference type="InterPro" id="IPR014729">
    <property type="entry name" value="Rossmann-like_a/b/a_fold"/>
</dbReference>